<dbReference type="Proteomes" id="UP000245207">
    <property type="component" value="Unassembled WGS sequence"/>
</dbReference>
<gene>
    <name evidence="2" type="ORF">CTI12_AA321820</name>
</gene>
<evidence type="ECO:0000313" key="2">
    <source>
        <dbReference type="EMBL" id="PWA67018.1"/>
    </source>
</evidence>
<reference evidence="2 3" key="1">
    <citation type="journal article" date="2018" name="Mol. Plant">
        <title>The genome of Artemisia annua provides insight into the evolution of Asteraceae family and artemisinin biosynthesis.</title>
        <authorList>
            <person name="Shen Q."/>
            <person name="Zhang L."/>
            <person name="Liao Z."/>
            <person name="Wang S."/>
            <person name="Yan T."/>
            <person name="Shi P."/>
            <person name="Liu M."/>
            <person name="Fu X."/>
            <person name="Pan Q."/>
            <person name="Wang Y."/>
            <person name="Lv Z."/>
            <person name="Lu X."/>
            <person name="Zhang F."/>
            <person name="Jiang W."/>
            <person name="Ma Y."/>
            <person name="Chen M."/>
            <person name="Hao X."/>
            <person name="Li L."/>
            <person name="Tang Y."/>
            <person name="Lv G."/>
            <person name="Zhou Y."/>
            <person name="Sun X."/>
            <person name="Brodelius P.E."/>
            <person name="Rose J.K.C."/>
            <person name="Tang K."/>
        </authorList>
    </citation>
    <scope>NUCLEOTIDE SEQUENCE [LARGE SCALE GENOMIC DNA]</scope>
    <source>
        <strain evidence="3">cv. Huhao1</strain>
        <tissue evidence="2">Leaf</tissue>
    </source>
</reference>
<accession>A0A2U1N0J8</accession>
<keyword evidence="3" id="KW-1185">Reference proteome</keyword>
<evidence type="ECO:0000256" key="1">
    <source>
        <dbReference type="SAM" id="MobiDB-lite"/>
    </source>
</evidence>
<protein>
    <submittedName>
        <fullName evidence="2">Protein TONNEAU 1b</fullName>
    </submittedName>
</protein>
<organism evidence="2 3">
    <name type="scientific">Artemisia annua</name>
    <name type="common">Sweet wormwood</name>
    <dbReference type="NCBI Taxonomy" id="35608"/>
    <lineage>
        <taxon>Eukaryota</taxon>
        <taxon>Viridiplantae</taxon>
        <taxon>Streptophyta</taxon>
        <taxon>Embryophyta</taxon>
        <taxon>Tracheophyta</taxon>
        <taxon>Spermatophyta</taxon>
        <taxon>Magnoliopsida</taxon>
        <taxon>eudicotyledons</taxon>
        <taxon>Gunneridae</taxon>
        <taxon>Pentapetalae</taxon>
        <taxon>asterids</taxon>
        <taxon>campanulids</taxon>
        <taxon>Asterales</taxon>
        <taxon>Asteraceae</taxon>
        <taxon>Asteroideae</taxon>
        <taxon>Anthemideae</taxon>
        <taxon>Artemisiinae</taxon>
        <taxon>Artemisia</taxon>
    </lineage>
</organism>
<feature type="region of interest" description="Disordered" evidence="1">
    <location>
        <begin position="1"/>
        <end position="36"/>
    </location>
</feature>
<comment type="caution">
    <text evidence="2">The sequence shown here is derived from an EMBL/GenBank/DDBJ whole genome shotgun (WGS) entry which is preliminary data.</text>
</comment>
<dbReference type="EMBL" id="PKPP01003914">
    <property type="protein sequence ID" value="PWA67018.1"/>
    <property type="molecule type" value="Genomic_DNA"/>
</dbReference>
<name>A0A2U1N0J8_ARTAN</name>
<feature type="compositionally biased region" description="Polar residues" evidence="1">
    <location>
        <begin position="12"/>
        <end position="23"/>
    </location>
</feature>
<sequence length="132" mass="15288">MDENHTVEHSSGEFNASCAPQQSPEEEDKAIEKDEGLPSALLDSCSNRAKQLHASVVHFMYMHNYFLKLYLYEVVLEDSDTEKEQEMKDKTVESAKKKPKKRWLLQYRTRSKQQIIKILEAAAIMNRLLSQA</sequence>
<evidence type="ECO:0000313" key="3">
    <source>
        <dbReference type="Proteomes" id="UP000245207"/>
    </source>
</evidence>
<dbReference type="AlphaFoldDB" id="A0A2U1N0J8"/>
<feature type="compositionally biased region" description="Basic and acidic residues" evidence="1">
    <location>
        <begin position="1"/>
        <end position="11"/>
    </location>
</feature>
<dbReference type="OrthoDB" id="1744121at2759"/>
<proteinExistence type="predicted"/>